<feature type="region of interest" description="Disordered" evidence="5">
    <location>
        <begin position="152"/>
        <end position="201"/>
    </location>
</feature>
<reference evidence="6" key="1">
    <citation type="submission" date="2020-06" db="EMBL/GenBank/DDBJ databases">
        <title>Draft genome of Bugula neritina, a colonial animal packing powerful symbionts and potential medicines.</title>
        <authorList>
            <person name="Rayko M."/>
        </authorList>
    </citation>
    <scope>NUCLEOTIDE SEQUENCE [LARGE SCALE GENOMIC DNA]</scope>
    <source>
        <strain evidence="6">Kwan_BN1</strain>
    </source>
</reference>
<dbReference type="GO" id="GO:0006364">
    <property type="term" value="P:rRNA processing"/>
    <property type="evidence" value="ECO:0007669"/>
    <property type="project" value="UniProtKB-KW"/>
</dbReference>
<evidence type="ECO:0000256" key="2">
    <source>
        <dbReference type="ARBA" id="ARBA00006524"/>
    </source>
</evidence>
<dbReference type="InterPro" id="IPR019398">
    <property type="entry name" value="Pre-rRNA_process_TSR2"/>
</dbReference>
<proteinExistence type="inferred from homology"/>
<protein>
    <recommendedName>
        <fullName evidence="3">Pre-rRNA-processing protein TSR2 homolog</fullName>
    </recommendedName>
</protein>
<evidence type="ECO:0000256" key="1">
    <source>
        <dbReference type="ARBA" id="ARBA00002210"/>
    </source>
</evidence>
<gene>
    <name evidence="6" type="ORF">EB796_000311</name>
</gene>
<evidence type="ECO:0000256" key="4">
    <source>
        <dbReference type="ARBA" id="ARBA00022552"/>
    </source>
</evidence>
<dbReference type="Proteomes" id="UP000593567">
    <property type="component" value="Unassembled WGS sequence"/>
</dbReference>
<comment type="caution">
    <text evidence="6">The sequence shown here is derived from an EMBL/GenBank/DDBJ whole genome shotgun (WGS) entry which is preliminary data.</text>
</comment>
<dbReference type="Pfam" id="PF10273">
    <property type="entry name" value="WGG"/>
    <property type="match status" value="1"/>
</dbReference>
<feature type="region of interest" description="Disordered" evidence="5">
    <location>
        <begin position="118"/>
        <end position="138"/>
    </location>
</feature>
<keyword evidence="4" id="KW-0698">rRNA processing</keyword>
<comment type="similarity">
    <text evidence="2">Belongs to the TSR2 family.</text>
</comment>
<dbReference type="PANTHER" id="PTHR21250">
    <property type="entry name" value="PRE-RRNA-PROCESSING PROTEIN TSR2 HOMOLOG"/>
    <property type="match status" value="1"/>
</dbReference>
<name>A0A7J7KT63_BUGNE</name>
<evidence type="ECO:0000313" key="6">
    <source>
        <dbReference type="EMBL" id="KAF6041357.1"/>
    </source>
</evidence>
<comment type="function">
    <text evidence="1">May be involved in 20S pre-rRNA processing.</text>
</comment>
<dbReference type="EMBL" id="VXIV02000055">
    <property type="protein sequence ID" value="KAF6041357.1"/>
    <property type="molecule type" value="Genomic_DNA"/>
</dbReference>
<feature type="compositionally biased region" description="Polar residues" evidence="5">
    <location>
        <begin position="154"/>
        <end position="165"/>
    </location>
</feature>
<sequence>MAALTLQFPEVIDAIFKGWTALQLAVAHSFGGTHSKAKAEWFVEATEQWMKENSDVDAYELEDFLAEIMSAEFNTVVDDNSLVEVATKICKIYRLICQGDYGQVNNIVSGLQKSAAVTSSQKQQAGSDEDDDDDDMDVANENVMNHINALELNRTANESSPSASENTNSDQSNGTSQSNDNSQSNEEDGWINVTKGGKPKK</sequence>
<organism evidence="6 7">
    <name type="scientific">Bugula neritina</name>
    <name type="common">Brown bryozoan</name>
    <name type="synonym">Sertularia neritina</name>
    <dbReference type="NCBI Taxonomy" id="10212"/>
    <lineage>
        <taxon>Eukaryota</taxon>
        <taxon>Metazoa</taxon>
        <taxon>Spiralia</taxon>
        <taxon>Lophotrochozoa</taxon>
        <taxon>Bryozoa</taxon>
        <taxon>Gymnolaemata</taxon>
        <taxon>Cheilostomatida</taxon>
        <taxon>Flustrina</taxon>
        <taxon>Buguloidea</taxon>
        <taxon>Bugulidae</taxon>
        <taxon>Bugula</taxon>
    </lineage>
</organism>
<feature type="compositionally biased region" description="Acidic residues" evidence="5">
    <location>
        <begin position="127"/>
        <end position="138"/>
    </location>
</feature>
<keyword evidence="7" id="KW-1185">Reference proteome</keyword>
<dbReference type="OrthoDB" id="263560at2759"/>
<evidence type="ECO:0000256" key="3">
    <source>
        <dbReference type="ARBA" id="ARBA00017551"/>
    </source>
</evidence>
<accession>A0A7J7KT63</accession>
<feature type="compositionally biased region" description="Low complexity" evidence="5">
    <location>
        <begin position="166"/>
        <end position="184"/>
    </location>
</feature>
<evidence type="ECO:0000256" key="5">
    <source>
        <dbReference type="SAM" id="MobiDB-lite"/>
    </source>
</evidence>
<dbReference type="AlphaFoldDB" id="A0A7J7KT63"/>
<evidence type="ECO:0000313" key="7">
    <source>
        <dbReference type="Proteomes" id="UP000593567"/>
    </source>
</evidence>